<keyword evidence="8" id="KW-0547">Nucleotide-binding</keyword>
<evidence type="ECO:0000259" key="16">
    <source>
        <dbReference type="Pfam" id="PF02896"/>
    </source>
</evidence>
<keyword evidence="9" id="KW-0418">Kinase</keyword>
<keyword evidence="6 17" id="KW-0808">Transferase</keyword>
<dbReference type="InterPro" id="IPR000121">
    <property type="entry name" value="PEP_util_C"/>
</dbReference>
<dbReference type="Pfam" id="PF02896">
    <property type="entry name" value="PEP-utilizers_C"/>
    <property type="match status" value="1"/>
</dbReference>
<organism evidence="17">
    <name type="scientific">hydrothermal vent metagenome</name>
    <dbReference type="NCBI Taxonomy" id="652676"/>
    <lineage>
        <taxon>unclassified sequences</taxon>
        <taxon>metagenomes</taxon>
        <taxon>ecological metagenomes</taxon>
    </lineage>
</organism>
<comment type="function">
    <text evidence="2">Catalyzes the phosphorylation of pyruvate to phosphoenolpyruvate.</text>
</comment>
<dbReference type="Gene3D" id="3.20.20.60">
    <property type="entry name" value="Phosphoenolpyruvate-binding domains"/>
    <property type="match status" value="1"/>
</dbReference>
<feature type="domain" description="PEP-utilising enzyme mobile" evidence="14">
    <location>
        <begin position="390"/>
        <end position="461"/>
    </location>
</feature>
<dbReference type="SUPFAM" id="SSF56059">
    <property type="entry name" value="Glutathione synthetase ATP-binding domain-like"/>
    <property type="match status" value="1"/>
</dbReference>
<dbReference type="Gene3D" id="3.30.1490.20">
    <property type="entry name" value="ATP-grasp fold, A domain"/>
    <property type="match status" value="1"/>
</dbReference>
<evidence type="ECO:0000256" key="5">
    <source>
        <dbReference type="ARBA" id="ARBA00011996"/>
    </source>
</evidence>
<dbReference type="FunFam" id="3.30.470.20:FF:000017">
    <property type="entry name" value="Phosphoenolpyruvate synthase"/>
    <property type="match status" value="1"/>
</dbReference>
<comment type="cofactor">
    <cofactor evidence="1">
        <name>Mg(2+)</name>
        <dbReference type="ChEBI" id="CHEBI:18420"/>
    </cofactor>
</comment>
<keyword evidence="10" id="KW-0067">ATP-binding</keyword>
<evidence type="ECO:0000256" key="10">
    <source>
        <dbReference type="ARBA" id="ARBA00022840"/>
    </source>
</evidence>
<protein>
    <recommendedName>
        <fullName evidence="5">pyruvate, water dikinase</fullName>
        <ecNumber evidence="5">2.7.9.2</ecNumber>
    </recommendedName>
    <alternativeName>
        <fullName evidence="12">Pyruvate, water dikinase</fullName>
    </alternativeName>
</protein>
<dbReference type="InterPro" id="IPR002192">
    <property type="entry name" value="PPDK_AMP/ATP-bd"/>
</dbReference>
<dbReference type="SUPFAM" id="SSF51621">
    <property type="entry name" value="Phosphoenolpyruvate/pyruvate domain"/>
    <property type="match status" value="1"/>
</dbReference>
<sequence>MSENYIQWFDDINIEDIPQVGGKNASLGEMYSELVPKGVKIPNGFAITAQAYWYMLEQANAMDALHEALDDLNPDDVNDLARRGARARDIVYGASLPEELRVQILAAFYQLKSQYPDKMSVAVRSSATAEDLPTASFAGQQDTYLNIESDEQLLDACRRCFASLFTDRAIHYRVDKGFDHFKVALSIGIMKMVRSDIAASGVMFSLDTETGFRDVVFITGAYGLGENVVQGAVDPDEFYVHKPTFRQGFKTVLRRTLGSKKIQMQYATGRTREATRNVPTRREDRDKFCITDDDVLILTDYALKVEKHYSEKAGYDRPMDMEWAKDGIDGELYIVQARPETVESQISGTTLEMFHLKEEGEILSMGNAVGTRIASGPGRLIKRLSQLDQFKAGDVLVADTTTPDWEPVMKIASAIVTNRGGRTCHAAIIARELGIPAIVGCDNATEVIPDNTAVTVDCSQGDQGRIYSGELAFEKEVTDLGTLSRPKTKIMLNLGNPDLAFKTSFLPNDGVGLARMEFIINESIKAHPMALLHPDRVRDSAQRKQIEKLCRGYKNPQDYFVKHLSEGVGTIAAAFWPKPVVVRMSDFKSNEYASLIGGQYFEPNEANPMLGFRGASRYTHPRYAEGFALECAAMKRVRDEMGLNNVILMIPFCRRLEEGERVLQTMAKHGLTQGENELKIYVMCEIPNNVIQIDAFAKLFDGFSIGSNDLTQLTLGVDRDSEIIAFDFDERDPGVKEMIRLAVEGARRNQRHSGLCGQAPSDYPEMAEYLVNIGIDSISLNPDSILKTTRHILDIEKTIKK</sequence>
<evidence type="ECO:0000259" key="14">
    <source>
        <dbReference type="Pfam" id="PF00391"/>
    </source>
</evidence>
<comment type="catalytic activity">
    <reaction evidence="13">
        <text>pyruvate + ATP + H2O = phosphoenolpyruvate + AMP + phosphate + 2 H(+)</text>
        <dbReference type="Rhea" id="RHEA:11364"/>
        <dbReference type="ChEBI" id="CHEBI:15361"/>
        <dbReference type="ChEBI" id="CHEBI:15377"/>
        <dbReference type="ChEBI" id="CHEBI:15378"/>
        <dbReference type="ChEBI" id="CHEBI:30616"/>
        <dbReference type="ChEBI" id="CHEBI:43474"/>
        <dbReference type="ChEBI" id="CHEBI:58702"/>
        <dbReference type="ChEBI" id="CHEBI:456215"/>
        <dbReference type="EC" id="2.7.9.2"/>
    </reaction>
</comment>
<comment type="pathway">
    <text evidence="3">Carbohydrate biosynthesis; gluconeogenesis.</text>
</comment>
<evidence type="ECO:0000256" key="11">
    <source>
        <dbReference type="ARBA" id="ARBA00022842"/>
    </source>
</evidence>
<dbReference type="GO" id="GO:0046872">
    <property type="term" value="F:metal ion binding"/>
    <property type="evidence" value="ECO:0007669"/>
    <property type="project" value="UniProtKB-KW"/>
</dbReference>
<evidence type="ECO:0000256" key="7">
    <source>
        <dbReference type="ARBA" id="ARBA00022723"/>
    </source>
</evidence>
<dbReference type="EC" id="2.7.9.2" evidence="5"/>
<dbReference type="GO" id="GO:0006094">
    <property type="term" value="P:gluconeogenesis"/>
    <property type="evidence" value="ECO:0007669"/>
    <property type="project" value="UniProtKB-UniPathway"/>
</dbReference>
<dbReference type="SUPFAM" id="SSF52009">
    <property type="entry name" value="Phosphohistidine domain"/>
    <property type="match status" value="1"/>
</dbReference>
<dbReference type="InterPro" id="IPR015813">
    <property type="entry name" value="Pyrv/PenolPyrv_kinase-like_dom"/>
</dbReference>
<feature type="domain" description="Pyruvate phosphate dikinase AMP/ATP-binding" evidence="15">
    <location>
        <begin position="18"/>
        <end position="348"/>
    </location>
</feature>
<dbReference type="Gene3D" id="3.30.470.20">
    <property type="entry name" value="ATP-grasp fold, B domain"/>
    <property type="match status" value="1"/>
</dbReference>
<evidence type="ECO:0000256" key="9">
    <source>
        <dbReference type="ARBA" id="ARBA00022777"/>
    </source>
</evidence>
<dbReference type="Gene3D" id="3.50.30.10">
    <property type="entry name" value="Phosphohistidine domain"/>
    <property type="match status" value="1"/>
</dbReference>
<dbReference type="UniPathway" id="UPA00138"/>
<dbReference type="PROSITE" id="PS00370">
    <property type="entry name" value="PEP_ENZYMES_PHOS_SITE"/>
    <property type="match status" value="1"/>
</dbReference>
<dbReference type="InterPro" id="IPR018274">
    <property type="entry name" value="PEP_util_AS"/>
</dbReference>
<keyword evidence="17" id="KW-0670">Pyruvate</keyword>
<reference evidence="17" key="1">
    <citation type="submission" date="2018-06" db="EMBL/GenBank/DDBJ databases">
        <authorList>
            <person name="Zhirakovskaya E."/>
        </authorList>
    </citation>
    <scope>NUCLEOTIDE SEQUENCE</scope>
</reference>
<dbReference type="Pfam" id="PF01326">
    <property type="entry name" value="PPDK_N"/>
    <property type="match status" value="1"/>
</dbReference>
<evidence type="ECO:0000256" key="13">
    <source>
        <dbReference type="ARBA" id="ARBA00047700"/>
    </source>
</evidence>
<evidence type="ECO:0000259" key="15">
    <source>
        <dbReference type="Pfam" id="PF01326"/>
    </source>
</evidence>
<dbReference type="GO" id="GO:0008986">
    <property type="term" value="F:pyruvate, water dikinase activity"/>
    <property type="evidence" value="ECO:0007669"/>
    <property type="project" value="UniProtKB-EC"/>
</dbReference>
<evidence type="ECO:0000256" key="12">
    <source>
        <dbReference type="ARBA" id="ARBA00033470"/>
    </source>
</evidence>
<dbReference type="PIRSF" id="PIRSF000854">
    <property type="entry name" value="PEP_synthase"/>
    <property type="match status" value="1"/>
</dbReference>
<evidence type="ECO:0000256" key="6">
    <source>
        <dbReference type="ARBA" id="ARBA00022679"/>
    </source>
</evidence>
<dbReference type="PANTHER" id="PTHR43030">
    <property type="entry name" value="PHOSPHOENOLPYRUVATE SYNTHASE"/>
    <property type="match status" value="1"/>
</dbReference>
<feature type="domain" description="PEP-utilising enzyme C-terminal" evidence="16">
    <location>
        <begin position="482"/>
        <end position="794"/>
    </location>
</feature>
<evidence type="ECO:0000256" key="8">
    <source>
        <dbReference type="ARBA" id="ARBA00022741"/>
    </source>
</evidence>
<dbReference type="Pfam" id="PF00391">
    <property type="entry name" value="PEP-utilizers"/>
    <property type="match status" value="1"/>
</dbReference>
<dbReference type="InterPro" id="IPR040442">
    <property type="entry name" value="Pyrv_kinase-like_dom_sf"/>
</dbReference>
<dbReference type="PANTHER" id="PTHR43030:SF1">
    <property type="entry name" value="PHOSPHOENOLPYRUVATE SYNTHASE"/>
    <property type="match status" value="1"/>
</dbReference>
<dbReference type="AlphaFoldDB" id="A0A3B0XMR9"/>
<evidence type="ECO:0000313" key="17">
    <source>
        <dbReference type="EMBL" id="VAW66030.1"/>
    </source>
</evidence>
<dbReference type="GO" id="GO:0005524">
    <property type="term" value="F:ATP binding"/>
    <property type="evidence" value="ECO:0007669"/>
    <property type="project" value="UniProtKB-KW"/>
</dbReference>
<comment type="similarity">
    <text evidence="4">Belongs to the PEP-utilizing enzyme family.</text>
</comment>
<accession>A0A3B0XMR9</accession>
<dbReference type="InterPro" id="IPR013815">
    <property type="entry name" value="ATP_grasp_subdomain_1"/>
</dbReference>
<dbReference type="InterPro" id="IPR006319">
    <property type="entry name" value="PEP_synth"/>
</dbReference>
<dbReference type="NCBIfam" id="NF005057">
    <property type="entry name" value="PRK06464.1"/>
    <property type="match status" value="1"/>
</dbReference>
<keyword evidence="11" id="KW-0460">Magnesium</keyword>
<evidence type="ECO:0000256" key="3">
    <source>
        <dbReference type="ARBA" id="ARBA00004742"/>
    </source>
</evidence>
<dbReference type="InterPro" id="IPR023151">
    <property type="entry name" value="PEP_util_CS"/>
</dbReference>
<dbReference type="NCBIfam" id="TIGR01418">
    <property type="entry name" value="PEP_synth"/>
    <property type="match status" value="1"/>
</dbReference>
<dbReference type="FunFam" id="3.30.1490.20:FF:000010">
    <property type="entry name" value="Phosphoenolpyruvate synthase"/>
    <property type="match status" value="1"/>
</dbReference>
<dbReference type="InterPro" id="IPR036637">
    <property type="entry name" value="Phosphohistidine_dom_sf"/>
</dbReference>
<evidence type="ECO:0000256" key="2">
    <source>
        <dbReference type="ARBA" id="ARBA00002988"/>
    </source>
</evidence>
<dbReference type="InterPro" id="IPR008279">
    <property type="entry name" value="PEP-util_enz_mobile_dom"/>
</dbReference>
<evidence type="ECO:0000256" key="4">
    <source>
        <dbReference type="ARBA" id="ARBA00007837"/>
    </source>
</evidence>
<name>A0A3B0XMR9_9ZZZZ</name>
<keyword evidence="7" id="KW-0479">Metal-binding</keyword>
<evidence type="ECO:0000256" key="1">
    <source>
        <dbReference type="ARBA" id="ARBA00001946"/>
    </source>
</evidence>
<dbReference type="EMBL" id="UOFI01000071">
    <property type="protein sequence ID" value="VAW66030.1"/>
    <property type="molecule type" value="Genomic_DNA"/>
</dbReference>
<gene>
    <name evidence="17" type="ORF">MNBD_GAMMA09-260</name>
</gene>
<proteinExistence type="inferred from homology"/>
<dbReference type="PROSITE" id="PS00742">
    <property type="entry name" value="PEP_ENZYMES_2"/>
    <property type="match status" value="1"/>
</dbReference>